<evidence type="ECO:0000313" key="1">
    <source>
        <dbReference type="EMBL" id="JAT79162.1"/>
    </source>
</evidence>
<feature type="non-terminal residue" evidence="1">
    <location>
        <position position="1"/>
    </location>
</feature>
<dbReference type="SUPFAM" id="SSF53254">
    <property type="entry name" value="Phosphoglycerate mutase-like"/>
    <property type="match status" value="1"/>
</dbReference>
<accession>A0A1D2AIY8</accession>
<proteinExistence type="predicted"/>
<reference evidence="1" key="1">
    <citation type="submission" date="2016-07" db="EMBL/GenBank/DDBJ databases">
        <title>Salivary Glands transcriptome analysis on engorged females of Ornithodoros brasiliensis (Acari:Argasidae).</title>
        <authorList>
            <person name="Simons S.M."/>
            <person name="Carvalho E."/>
            <person name="Junqueira-de-Azevedo I."/>
            <person name="Ho P.L."/>
            <person name="Giovanni D."/>
            <person name="Mendonca R."/>
            <person name="Onofrio V."/>
            <person name="Landulfo G."/>
            <person name="Ramirez D."/>
            <person name="Barros-Battesti D."/>
        </authorList>
    </citation>
    <scope>NUCLEOTIDE SEQUENCE</scope>
    <source>
        <strain evidence="1">Female</strain>
        <tissue evidence="1">Salivary gland</tissue>
    </source>
</reference>
<dbReference type="InterPro" id="IPR029033">
    <property type="entry name" value="His_PPase_superfam"/>
</dbReference>
<name>A0A1D2AIY8_ORNBR</name>
<organism evidence="1">
    <name type="scientific">Ornithodoros brasiliensis</name>
    <name type="common">Mouro tick</name>
    <dbReference type="NCBI Taxonomy" id="888526"/>
    <lineage>
        <taxon>Eukaryota</taxon>
        <taxon>Metazoa</taxon>
        <taxon>Ecdysozoa</taxon>
        <taxon>Arthropoda</taxon>
        <taxon>Chelicerata</taxon>
        <taxon>Arachnida</taxon>
        <taxon>Acari</taxon>
        <taxon>Parasitiformes</taxon>
        <taxon>Ixodida</taxon>
        <taxon>Ixodoidea</taxon>
        <taxon>Argasidae</taxon>
        <taxon>Ornithodorinae</taxon>
        <taxon>Ornithodoros</taxon>
    </lineage>
</organism>
<dbReference type="AlphaFoldDB" id="A0A1D2AIY8"/>
<dbReference type="Gene3D" id="3.40.50.1240">
    <property type="entry name" value="Phosphoglycerate mutase-like"/>
    <property type="match status" value="1"/>
</dbReference>
<dbReference type="GO" id="GO:0016791">
    <property type="term" value="F:phosphatase activity"/>
    <property type="evidence" value="ECO:0007669"/>
    <property type="project" value="UniProtKB-ARBA"/>
</dbReference>
<sequence>ALDALVVQAETKLKMPDWFEKHKNQLLEFNHALYVAIGSALSRNMGQEIIRDIAAKIKEYHYPQNSSQEARGDFMAPLHVPCSVVPRLHLFSYHDLNLIAVLYSLNRNEIKKRPDYGSLVIFETVQNPEVEEPFINVLYRDGDTDHVVYNMTGCPYPCTVKKFIKYVDETFKPMTAEECGIPENYILL</sequence>
<dbReference type="EMBL" id="GETE01000326">
    <property type="protein sequence ID" value="JAT79162.1"/>
    <property type="molecule type" value="Transcribed_RNA"/>
</dbReference>
<protein>
    <submittedName>
        <fullName evidence="1">Lysosomal acid phosphatase</fullName>
    </submittedName>
</protein>